<dbReference type="AlphaFoldDB" id="A0A915ENH5"/>
<evidence type="ECO:0000313" key="3">
    <source>
        <dbReference type="WBParaSite" id="jg779"/>
    </source>
</evidence>
<evidence type="ECO:0000313" key="2">
    <source>
        <dbReference type="Proteomes" id="UP000887574"/>
    </source>
</evidence>
<dbReference type="InterPro" id="IPR012337">
    <property type="entry name" value="RNaseH-like_sf"/>
</dbReference>
<proteinExistence type="predicted"/>
<protein>
    <submittedName>
        <fullName evidence="3">HAT C-terminal dimerisation domain-containing protein</fullName>
    </submittedName>
</protein>
<dbReference type="WBParaSite" id="jg779">
    <property type="protein sequence ID" value="jg779"/>
    <property type="gene ID" value="jg779"/>
</dbReference>
<dbReference type="GO" id="GO:0046983">
    <property type="term" value="F:protein dimerization activity"/>
    <property type="evidence" value="ECO:0007669"/>
    <property type="project" value="InterPro"/>
</dbReference>
<dbReference type="SUPFAM" id="SSF53098">
    <property type="entry name" value="Ribonuclease H-like"/>
    <property type="match status" value="1"/>
</dbReference>
<reference evidence="3" key="1">
    <citation type="submission" date="2022-11" db="UniProtKB">
        <authorList>
            <consortium name="WormBaseParasite"/>
        </authorList>
    </citation>
    <scope>IDENTIFICATION</scope>
</reference>
<accession>A0A915ENH5</accession>
<feature type="domain" description="HAT C-terminal dimerisation" evidence="1">
    <location>
        <begin position="47"/>
        <end position="114"/>
    </location>
</feature>
<name>A0A915ENH5_9BILA</name>
<dbReference type="Proteomes" id="UP000887574">
    <property type="component" value="Unplaced"/>
</dbReference>
<dbReference type="Pfam" id="PF05699">
    <property type="entry name" value="Dimer_Tnp_hAT"/>
    <property type="match status" value="1"/>
</dbReference>
<evidence type="ECO:0000259" key="1">
    <source>
        <dbReference type="Pfam" id="PF05699"/>
    </source>
</evidence>
<sequence>MLSEYDMNLNIEVLQRVQGEKTVTISHCLEYTRALVLSLNNLEEVVESMCISDSNVDATNYWCSYLSSDCHQLAVFALEILSVPATSAPVERIFLQAGLATRSLRNRTEFSLLNSQLIDGLQREDVEMEGLVIPSLEQVQNQKADNARKDLPKAKIHETAVKEIKEYVNFLARANSLLELAAGSSFHKYKSPSDQSIFSIQNTMYNINKLMWTELLQAETTNDLDWTYSSWQRSFEILETGNRKTY</sequence>
<organism evidence="2 3">
    <name type="scientific">Ditylenchus dipsaci</name>
    <dbReference type="NCBI Taxonomy" id="166011"/>
    <lineage>
        <taxon>Eukaryota</taxon>
        <taxon>Metazoa</taxon>
        <taxon>Ecdysozoa</taxon>
        <taxon>Nematoda</taxon>
        <taxon>Chromadorea</taxon>
        <taxon>Rhabditida</taxon>
        <taxon>Tylenchina</taxon>
        <taxon>Tylenchomorpha</taxon>
        <taxon>Sphaerularioidea</taxon>
        <taxon>Anguinidae</taxon>
        <taxon>Anguininae</taxon>
        <taxon>Ditylenchus</taxon>
    </lineage>
</organism>
<dbReference type="InterPro" id="IPR008906">
    <property type="entry name" value="HATC_C_dom"/>
</dbReference>
<keyword evidence="2" id="KW-1185">Reference proteome</keyword>